<keyword evidence="2" id="KW-1185">Reference proteome</keyword>
<gene>
    <name evidence="1" type="ORF">AVEN_214438_1</name>
</gene>
<evidence type="ECO:0000313" key="1">
    <source>
        <dbReference type="EMBL" id="GBN31604.1"/>
    </source>
</evidence>
<dbReference type="AlphaFoldDB" id="A0A4Y2MZ09"/>
<reference evidence="1 2" key="1">
    <citation type="journal article" date="2019" name="Sci. Rep.">
        <title>Orb-weaving spider Araneus ventricosus genome elucidates the spidroin gene catalogue.</title>
        <authorList>
            <person name="Kono N."/>
            <person name="Nakamura H."/>
            <person name="Ohtoshi R."/>
            <person name="Moran D.A.P."/>
            <person name="Shinohara A."/>
            <person name="Yoshida Y."/>
            <person name="Fujiwara M."/>
            <person name="Mori M."/>
            <person name="Tomita M."/>
            <person name="Arakawa K."/>
        </authorList>
    </citation>
    <scope>NUCLEOTIDE SEQUENCE [LARGE SCALE GENOMIC DNA]</scope>
</reference>
<name>A0A4Y2MZ09_ARAVE</name>
<protein>
    <submittedName>
        <fullName evidence="1">Uncharacterized protein</fullName>
    </submittedName>
</protein>
<accession>A0A4Y2MZ09</accession>
<sequence>MSLVKSGPKYDTLYCKDRESSTMSNHIKYLWMTKTRTCSQKQVTHCLEMKIITSKELAAYSHEMILDHLNGSLEEDSPIYDQADFLDEAADWFKIMKFKTTSLGQT</sequence>
<proteinExistence type="predicted"/>
<comment type="caution">
    <text evidence="1">The sequence shown here is derived from an EMBL/GenBank/DDBJ whole genome shotgun (WGS) entry which is preliminary data.</text>
</comment>
<evidence type="ECO:0000313" key="2">
    <source>
        <dbReference type="Proteomes" id="UP000499080"/>
    </source>
</evidence>
<organism evidence="1 2">
    <name type="scientific">Araneus ventricosus</name>
    <name type="common">Orbweaver spider</name>
    <name type="synonym">Epeira ventricosa</name>
    <dbReference type="NCBI Taxonomy" id="182803"/>
    <lineage>
        <taxon>Eukaryota</taxon>
        <taxon>Metazoa</taxon>
        <taxon>Ecdysozoa</taxon>
        <taxon>Arthropoda</taxon>
        <taxon>Chelicerata</taxon>
        <taxon>Arachnida</taxon>
        <taxon>Araneae</taxon>
        <taxon>Araneomorphae</taxon>
        <taxon>Entelegynae</taxon>
        <taxon>Araneoidea</taxon>
        <taxon>Araneidae</taxon>
        <taxon>Araneus</taxon>
    </lineage>
</organism>
<dbReference type="EMBL" id="BGPR01008105">
    <property type="protein sequence ID" value="GBN31604.1"/>
    <property type="molecule type" value="Genomic_DNA"/>
</dbReference>
<dbReference type="Proteomes" id="UP000499080">
    <property type="component" value="Unassembled WGS sequence"/>
</dbReference>